<dbReference type="EMBL" id="BAAANL010000002">
    <property type="protein sequence ID" value="GAA1856871.1"/>
    <property type="molecule type" value="Genomic_DNA"/>
</dbReference>
<dbReference type="Proteomes" id="UP001501094">
    <property type="component" value="Unassembled WGS sequence"/>
</dbReference>
<evidence type="ECO:0000256" key="1">
    <source>
        <dbReference type="SAM" id="MobiDB-lite"/>
    </source>
</evidence>
<feature type="region of interest" description="Disordered" evidence="1">
    <location>
        <begin position="173"/>
        <end position="229"/>
    </location>
</feature>
<dbReference type="Gene3D" id="3.30.110.170">
    <property type="entry name" value="Protein of unknown function (DUF541), domain 1"/>
    <property type="match status" value="1"/>
</dbReference>
<evidence type="ECO:0000313" key="2">
    <source>
        <dbReference type="EMBL" id="GAA1856871.1"/>
    </source>
</evidence>
<sequence length="229" mass="24793">MTLIAVGGYARRSRLAEIARVRVGVTREGLERGPVLREASDIHATLVAQLKQHSGDGVVDTWESTSVRAYTYTEWRGKREKRAERFRATSSVQADFVDFEALSRWLPEIADVDGVSIGGVDWALKRETREQMQTEVRADAARETRARAAAYADALGLDEPRCVGLFESGLRPGKDSGGSPNYPVPAPAAAAPSFRGAAAGAAEPPPPPQFELEPPELDVTISITADYEA</sequence>
<dbReference type="Gene3D" id="3.30.70.2970">
    <property type="entry name" value="Protein of unknown function (DUF541), domain 2"/>
    <property type="match status" value="1"/>
</dbReference>
<evidence type="ECO:0000313" key="3">
    <source>
        <dbReference type="Proteomes" id="UP001501094"/>
    </source>
</evidence>
<protein>
    <submittedName>
        <fullName evidence="2">SIMPL domain-containing protein</fullName>
    </submittedName>
</protein>
<organism evidence="2 3">
    <name type="scientific">Myceligenerans crystallogenes</name>
    <dbReference type="NCBI Taxonomy" id="316335"/>
    <lineage>
        <taxon>Bacteria</taxon>
        <taxon>Bacillati</taxon>
        <taxon>Actinomycetota</taxon>
        <taxon>Actinomycetes</taxon>
        <taxon>Micrococcales</taxon>
        <taxon>Promicromonosporaceae</taxon>
        <taxon>Myceligenerans</taxon>
    </lineage>
</organism>
<name>A0ABN2N929_9MICO</name>
<proteinExistence type="predicted"/>
<keyword evidence="3" id="KW-1185">Reference proteome</keyword>
<gene>
    <name evidence="2" type="ORF">GCM10009751_12670</name>
</gene>
<dbReference type="Pfam" id="PF04402">
    <property type="entry name" value="SIMPL"/>
    <property type="match status" value="1"/>
</dbReference>
<dbReference type="RefSeq" id="WP_344100703.1">
    <property type="nucleotide sequence ID" value="NZ_BAAANL010000002.1"/>
</dbReference>
<accession>A0ABN2N929</accession>
<feature type="compositionally biased region" description="Low complexity" evidence="1">
    <location>
        <begin position="187"/>
        <end position="202"/>
    </location>
</feature>
<reference evidence="2 3" key="1">
    <citation type="journal article" date="2019" name="Int. J. Syst. Evol. Microbiol.">
        <title>The Global Catalogue of Microorganisms (GCM) 10K type strain sequencing project: providing services to taxonomists for standard genome sequencing and annotation.</title>
        <authorList>
            <consortium name="The Broad Institute Genomics Platform"/>
            <consortium name="The Broad Institute Genome Sequencing Center for Infectious Disease"/>
            <person name="Wu L."/>
            <person name="Ma J."/>
        </authorList>
    </citation>
    <scope>NUCLEOTIDE SEQUENCE [LARGE SCALE GENOMIC DNA]</scope>
    <source>
        <strain evidence="2 3">JCM 14326</strain>
    </source>
</reference>
<dbReference type="InterPro" id="IPR007497">
    <property type="entry name" value="SIMPL/DUF541"/>
</dbReference>
<comment type="caution">
    <text evidence="2">The sequence shown here is derived from an EMBL/GenBank/DDBJ whole genome shotgun (WGS) entry which is preliminary data.</text>
</comment>